<evidence type="ECO:0000256" key="1">
    <source>
        <dbReference type="ARBA" id="ARBA00004123"/>
    </source>
</evidence>
<dbReference type="EMBL" id="JAUDFV010000105">
    <property type="protein sequence ID" value="KAL2731410.1"/>
    <property type="molecule type" value="Genomic_DNA"/>
</dbReference>
<evidence type="ECO:0000256" key="6">
    <source>
        <dbReference type="ARBA" id="ARBA00023242"/>
    </source>
</evidence>
<dbReference type="AlphaFoldDB" id="A0ABD2BFH8"/>
<feature type="binding site" evidence="8">
    <location>
        <position position="69"/>
    </location>
    <ligand>
        <name>Zn(2+)</name>
        <dbReference type="ChEBI" id="CHEBI:29105"/>
    </ligand>
</feature>
<dbReference type="PROSITE" id="PS51915">
    <property type="entry name" value="ZAD"/>
    <property type="match status" value="1"/>
</dbReference>
<accession>A0ABD2BFH8</accession>
<sequence>MGTAGRDFERDREDGLHCRICACDVTGNDGVNIFTEDGRRHYLQTKIRKYLYILVSSEDKLSKMVCLTCIKRLEGVHRFAMMAYRTQERLRLQLYENLDNINSIQDTEEQNLKDTQETTKKVEDRGLLHSILTKGAIEILAEGEPVGPSELSHLSEEEKSHTPNMEEMEVKVDPMLFLQCGMEQSASDISDTSDLEESATRTHSPELSSVTNKDIEIEKEKTRESNDNKLNEQTNEDNLNTTKQYECTICTRSFISEIGLQNHLWSHLPRERYLDGKSVLRSQQVYSTNGVLHTNVDNNSSANFICPICSKKISTKGNLKVHLETHRPKGKYGCDICGRM</sequence>
<dbReference type="PROSITE" id="PS50157">
    <property type="entry name" value="ZINC_FINGER_C2H2_2"/>
    <property type="match status" value="2"/>
</dbReference>
<dbReference type="InterPro" id="IPR013087">
    <property type="entry name" value="Znf_C2H2_type"/>
</dbReference>
<dbReference type="PANTHER" id="PTHR24394:SF44">
    <property type="entry name" value="ZINC FINGER PROTEIN 271-LIKE"/>
    <property type="match status" value="1"/>
</dbReference>
<feature type="binding site" evidence="8">
    <location>
        <position position="66"/>
    </location>
    <ligand>
        <name>Zn(2+)</name>
        <dbReference type="ChEBI" id="CHEBI:29105"/>
    </ligand>
</feature>
<dbReference type="Pfam" id="PF00096">
    <property type="entry name" value="zf-C2H2"/>
    <property type="match status" value="1"/>
</dbReference>
<evidence type="ECO:0000256" key="7">
    <source>
        <dbReference type="PROSITE-ProRule" id="PRU00042"/>
    </source>
</evidence>
<feature type="binding site" evidence="8">
    <location>
        <position position="21"/>
    </location>
    <ligand>
        <name>Zn(2+)</name>
        <dbReference type="ChEBI" id="CHEBI:29105"/>
    </ligand>
</feature>
<dbReference type="GO" id="GO:0005634">
    <property type="term" value="C:nucleus"/>
    <property type="evidence" value="ECO:0007669"/>
    <property type="project" value="UniProtKB-SubCell"/>
</dbReference>
<dbReference type="InterPro" id="IPR036236">
    <property type="entry name" value="Znf_C2H2_sf"/>
</dbReference>
<dbReference type="SMART" id="SM00355">
    <property type="entry name" value="ZnF_C2H2"/>
    <property type="match status" value="2"/>
</dbReference>
<keyword evidence="2 8" id="KW-0479">Metal-binding</keyword>
<reference evidence="12 13" key="1">
    <citation type="journal article" date="2024" name="Ann. Entomol. Soc. Am.">
        <title>Genomic analyses of the southern and eastern yellowjacket wasps (Hymenoptera: Vespidae) reveal evolutionary signatures of social life.</title>
        <authorList>
            <person name="Catto M.A."/>
            <person name="Caine P.B."/>
            <person name="Orr S.E."/>
            <person name="Hunt B.G."/>
            <person name="Goodisman M.A.D."/>
        </authorList>
    </citation>
    <scope>NUCLEOTIDE SEQUENCE [LARGE SCALE GENOMIC DNA]</scope>
    <source>
        <strain evidence="12">233</strain>
        <tissue evidence="12">Head and thorax</tissue>
    </source>
</reference>
<evidence type="ECO:0000256" key="8">
    <source>
        <dbReference type="PROSITE-ProRule" id="PRU01263"/>
    </source>
</evidence>
<evidence type="ECO:0000256" key="5">
    <source>
        <dbReference type="ARBA" id="ARBA00022833"/>
    </source>
</evidence>
<feature type="domain" description="C2H2-type" evidence="10">
    <location>
        <begin position="304"/>
        <end position="331"/>
    </location>
</feature>
<dbReference type="Pfam" id="PF07776">
    <property type="entry name" value="zf-AD"/>
    <property type="match status" value="1"/>
</dbReference>
<keyword evidence="4 7" id="KW-0863">Zinc-finger</keyword>
<gene>
    <name evidence="12" type="ORF">V1478_004955</name>
</gene>
<evidence type="ECO:0000256" key="2">
    <source>
        <dbReference type="ARBA" id="ARBA00022723"/>
    </source>
</evidence>
<dbReference type="Gene3D" id="3.30.160.60">
    <property type="entry name" value="Classic Zinc Finger"/>
    <property type="match status" value="1"/>
</dbReference>
<dbReference type="SMART" id="SM00868">
    <property type="entry name" value="zf-AD"/>
    <property type="match status" value="1"/>
</dbReference>
<feature type="binding site" evidence="8">
    <location>
        <position position="18"/>
    </location>
    <ligand>
        <name>Zn(2+)</name>
        <dbReference type="ChEBI" id="CHEBI:29105"/>
    </ligand>
</feature>
<comment type="subcellular location">
    <subcellularLocation>
        <location evidence="1">Nucleus</location>
    </subcellularLocation>
</comment>
<keyword evidence="6" id="KW-0539">Nucleus</keyword>
<feature type="domain" description="C2H2-type" evidence="10">
    <location>
        <begin position="245"/>
        <end position="272"/>
    </location>
</feature>
<evidence type="ECO:0000313" key="13">
    <source>
        <dbReference type="Proteomes" id="UP001607302"/>
    </source>
</evidence>
<protein>
    <submittedName>
        <fullName evidence="12">Zinc finger protein 708-like isoform X3</fullName>
    </submittedName>
</protein>
<evidence type="ECO:0000256" key="4">
    <source>
        <dbReference type="ARBA" id="ARBA00022771"/>
    </source>
</evidence>
<feature type="domain" description="ZAD" evidence="11">
    <location>
        <begin position="16"/>
        <end position="93"/>
    </location>
</feature>
<dbReference type="Proteomes" id="UP001607302">
    <property type="component" value="Unassembled WGS sequence"/>
</dbReference>
<feature type="compositionally biased region" description="Basic and acidic residues" evidence="9">
    <location>
        <begin position="213"/>
        <end position="230"/>
    </location>
</feature>
<dbReference type="GO" id="GO:0008270">
    <property type="term" value="F:zinc ion binding"/>
    <property type="evidence" value="ECO:0007669"/>
    <property type="project" value="UniProtKB-UniRule"/>
</dbReference>
<dbReference type="PANTHER" id="PTHR24394">
    <property type="entry name" value="ZINC FINGER PROTEIN"/>
    <property type="match status" value="1"/>
</dbReference>
<dbReference type="Gene3D" id="3.40.1800.20">
    <property type="match status" value="1"/>
</dbReference>
<dbReference type="SUPFAM" id="SSF57716">
    <property type="entry name" value="Glucocorticoid receptor-like (DNA-binding domain)"/>
    <property type="match status" value="1"/>
</dbReference>
<evidence type="ECO:0000259" key="11">
    <source>
        <dbReference type="PROSITE" id="PS51915"/>
    </source>
</evidence>
<keyword evidence="5 8" id="KW-0862">Zinc</keyword>
<evidence type="ECO:0000313" key="12">
    <source>
        <dbReference type="EMBL" id="KAL2731410.1"/>
    </source>
</evidence>
<organism evidence="12 13">
    <name type="scientific">Vespula squamosa</name>
    <name type="common">Southern yellow jacket</name>
    <name type="synonym">Wasp</name>
    <dbReference type="NCBI Taxonomy" id="30214"/>
    <lineage>
        <taxon>Eukaryota</taxon>
        <taxon>Metazoa</taxon>
        <taxon>Ecdysozoa</taxon>
        <taxon>Arthropoda</taxon>
        <taxon>Hexapoda</taxon>
        <taxon>Insecta</taxon>
        <taxon>Pterygota</taxon>
        <taxon>Neoptera</taxon>
        <taxon>Endopterygota</taxon>
        <taxon>Hymenoptera</taxon>
        <taxon>Apocrita</taxon>
        <taxon>Aculeata</taxon>
        <taxon>Vespoidea</taxon>
        <taxon>Vespidae</taxon>
        <taxon>Vespinae</taxon>
        <taxon>Vespula</taxon>
    </lineage>
</organism>
<keyword evidence="3" id="KW-0677">Repeat</keyword>
<name>A0ABD2BFH8_VESSQ</name>
<keyword evidence="13" id="KW-1185">Reference proteome</keyword>
<feature type="region of interest" description="Disordered" evidence="9">
    <location>
        <begin position="187"/>
        <end position="234"/>
    </location>
</feature>
<evidence type="ECO:0000256" key="3">
    <source>
        <dbReference type="ARBA" id="ARBA00022737"/>
    </source>
</evidence>
<proteinExistence type="predicted"/>
<evidence type="ECO:0000256" key="9">
    <source>
        <dbReference type="SAM" id="MobiDB-lite"/>
    </source>
</evidence>
<dbReference type="PROSITE" id="PS00028">
    <property type="entry name" value="ZINC_FINGER_C2H2_1"/>
    <property type="match status" value="2"/>
</dbReference>
<comment type="caution">
    <text evidence="12">The sequence shown here is derived from an EMBL/GenBank/DDBJ whole genome shotgun (WGS) entry which is preliminary data.</text>
</comment>
<evidence type="ECO:0000259" key="10">
    <source>
        <dbReference type="PROSITE" id="PS50157"/>
    </source>
</evidence>
<dbReference type="SUPFAM" id="SSF57667">
    <property type="entry name" value="beta-beta-alpha zinc fingers"/>
    <property type="match status" value="2"/>
</dbReference>
<dbReference type="InterPro" id="IPR012934">
    <property type="entry name" value="Znf_AD"/>
</dbReference>
<feature type="region of interest" description="Disordered" evidence="9">
    <location>
        <begin position="144"/>
        <end position="165"/>
    </location>
</feature>